<proteinExistence type="predicted"/>
<dbReference type="RefSeq" id="WP_048595646.1">
    <property type="nucleotide sequence ID" value="NZ_CVLB01000002.1"/>
</dbReference>
<dbReference type="InterPro" id="IPR008838">
    <property type="entry name" value="Variable_surface_protein_TREHY"/>
</dbReference>
<dbReference type="EMBL" id="CVLB01000002">
    <property type="protein sequence ID" value="CRF35007.1"/>
    <property type="molecule type" value="Genomic_DNA"/>
</dbReference>
<evidence type="ECO:0000313" key="1">
    <source>
        <dbReference type="EMBL" id="CRF35007.1"/>
    </source>
</evidence>
<accession>A0A0G4K9Z9</accession>
<evidence type="ECO:0000313" key="2">
    <source>
        <dbReference type="Proteomes" id="UP000043763"/>
    </source>
</evidence>
<protein>
    <submittedName>
        <fullName evidence="1">Variable surface protein VspE</fullName>
    </submittedName>
</protein>
<dbReference type="Proteomes" id="UP000043763">
    <property type="component" value="Unassembled WGS sequence"/>
</dbReference>
<dbReference type="Pfam" id="PF05540">
    <property type="entry name" value="Serpulina_VSP"/>
    <property type="match status" value="1"/>
</dbReference>
<dbReference type="AlphaFoldDB" id="A0A0G4K9Z9"/>
<keyword evidence="2" id="KW-1185">Reference proteome</keyword>
<sequence length="386" mass="42293">MKKFLLTVMAILTIASGSVFGMYGADNTWLFFLIHGNQLRARMNQVGFTLGNGTIKGTFGFKANTLINGSILNTGNKNDRNPLEATISAGIGYTGDGFGVGVGYNYTYTDPNNSIQTKATKGINTHTPVITFNAVNNNLRVAIPVSIAVEKDIGKSGNIDRKDYLGLSIPAQIRYYTGIDAFNYIRFEFNYGLNQYNGVDAAGKTDKYTAQSISFQLRLHFLNTVINNVTVNPFLRVDFGSTVGAKGKLVDGSLLPGGFDQRYTAWAAKGWREATAGETAYDRESYDLKIIPSVSLSVNTDYVNLIFEPGLGYRVLDDGIKGSALTHTLYWQAYGEIYIRPVQDLEWYFEMDVNNGVPKLQGNGVSGVPIVFGANTGITWYLPALQ</sequence>
<gene>
    <name evidence="1" type="ORF">BRSU_2394</name>
</gene>
<name>A0A0G4K9Z9_9SPIR</name>
<organism evidence="1 2">
    <name type="scientific">Brachyspira suanatina</name>
    <dbReference type="NCBI Taxonomy" id="381802"/>
    <lineage>
        <taxon>Bacteria</taxon>
        <taxon>Pseudomonadati</taxon>
        <taxon>Spirochaetota</taxon>
        <taxon>Spirochaetia</taxon>
        <taxon>Brachyspirales</taxon>
        <taxon>Brachyspiraceae</taxon>
        <taxon>Brachyspira</taxon>
    </lineage>
</organism>
<reference evidence="2" key="1">
    <citation type="submission" date="2015-04" db="EMBL/GenBank/DDBJ databases">
        <authorList>
            <person name="Mushtaq Mamoona"/>
        </authorList>
    </citation>
    <scope>NUCLEOTIDE SEQUENCE [LARGE SCALE GENOMIC DNA]</scope>
    <source>
        <strain evidence="2">AN4859/03</strain>
    </source>
</reference>
<dbReference type="OrthoDB" id="306676at2"/>